<evidence type="ECO:0000313" key="4">
    <source>
        <dbReference type="Proteomes" id="UP000178912"/>
    </source>
</evidence>
<dbReference type="Gene3D" id="3.30.710.10">
    <property type="entry name" value="Potassium Channel Kv1.1, Chain A"/>
    <property type="match status" value="1"/>
</dbReference>
<dbReference type="PROSITE" id="PS50097">
    <property type="entry name" value="BTB"/>
    <property type="match status" value="1"/>
</dbReference>
<evidence type="ECO:0000313" key="3">
    <source>
        <dbReference type="EMBL" id="CZS90698.1"/>
    </source>
</evidence>
<reference evidence="4" key="1">
    <citation type="submission" date="2016-03" db="EMBL/GenBank/DDBJ databases">
        <authorList>
            <person name="Guldener U."/>
        </authorList>
    </citation>
    <scope>NUCLEOTIDE SEQUENCE [LARGE SCALE GENOMIC DNA]</scope>
    <source>
        <strain evidence="4">04CH-RAC-A.6.1</strain>
    </source>
</reference>
<sequence length="339" mass="38996">MSPQEAASTSSENLNPNKRKGRYIKLYQNPKRRLRTIAGPAPEPEFSKPTELVTFRVGRGNDREDFSVHKEFACQGSPVLKAAFNSSFIEGITQTYELDDIRPAVFRMCVTWIYRQKVNIHSRLADENCRLADEPHAFDEAELGEMIFDLDRDSILAGVVTDEIMTMGKYDLMGDGPLAEAARAMRLHPKGRIMGKGAERIENTQAEAEDIDDDGYDEEGFVKPDAAEAEQDLNLIQLWLLADRLLMPDLQKEVIRKLRMMGEDYWSTHWINHMWENTLPESPLREFAVDLCLQSMPRRYIGMHPEQFPKELLVEMLMYESKKFFRMYGVEIAPVRVLG</sequence>
<keyword evidence="4" id="KW-1185">Reference proteome</keyword>
<organism evidence="3 4">
    <name type="scientific">Rhynchosporium agropyri</name>
    <dbReference type="NCBI Taxonomy" id="914238"/>
    <lineage>
        <taxon>Eukaryota</taxon>
        <taxon>Fungi</taxon>
        <taxon>Dikarya</taxon>
        <taxon>Ascomycota</taxon>
        <taxon>Pezizomycotina</taxon>
        <taxon>Leotiomycetes</taxon>
        <taxon>Helotiales</taxon>
        <taxon>Ploettnerulaceae</taxon>
        <taxon>Rhynchosporium</taxon>
    </lineage>
</organism>
<dbReference type="Pfam" id="PF00651">
    <property type="entry name" value="BTB"/>
    <property type="match status" value="1"/>
</dbReference>
<feature type="compositionally biased region" description="Polar residues" evidence="1">
    <location>
        <begin position="1"/>
        <end position="16"/>
    </location>
</feature>
<name>A0A1E1JXX8_9HELO</name>
<feature type="region of interest" description="Disordered" evidence="1">
    <location>
        <begin position="1"/>
        <end position="22"/>
    </location>
</feature>
<feature type="domain" description="BTB" evidence="2">
    <location>
        <begin position="51"/>
        <end position="122"/>
    </location>
</feature>
<dbReference type="OrthoDB" id="194443at2759"/>
<dbReference type="AlphaFoldDB" id="A0A1E1JXX8"/>
<proteinExistence type="predicted"/>
<dbReference type="CDD" id="cd18186">
    <property type="entry name" value="BTB_POZ_ZBTB_KLHL-like"/>
    <property type="match status" value="1"/>
</dbReference>
<evidence type="ECO:0000259" key="2">
    <source>
        <dbReference type="PROSITE" id="PS50097"/>
    </source>
</evidence>
<protein>
    <recommendedName>
        <fullName evidence="2">BTB domain-containing protein</fullName>
    </recommendedName>
</protein>
<accession>A0A1E1JXX8</accession>
<dbReference type="InterPro" id="IPR011333">
    <property type="entry name" value="SKP1/BTB/POZ_sf"/>
</dbReference>
<dbReference type="PANTHER" id="PTHR47843">
    <property type="entry name" value="BTB DOMAIN-CONTAINING PROTEIN-RELATED"/>
    <property type="match status" value="1"/>
</dbReference>
<dbReference type="PANTHER" id="PTHR47843:SF2">
    <property type="entry name" value="BTB DOMAIN-CONTAINING PROTEIN"/>
    <property type="match status" value="1"/>
</dbReference>
<gene>
    <name evidence="3" type="ORF">RAG0_01648</name>
</gene>
<dbReference type="InterPro" id="IPR000210">
    <property type="entry name" value="BTB/POZ_dom"/>
</dbReference>
<dbReference type="EMBL" id="FJUX01000006">
    <property type="protein sequence ID" value="CZS90698.1"/>
    <property type="molecule type" value="Genomic_DNA"/>
</dbReference>
<evidence type="ECO:0000256" key="1">
    <source>
        <dbReference type="SAM" id="MobiDB-lite"/>
    </source>
</evidence>
<dbReference type="SUPFAM" id="SSF54695">
    <property type="entry name" value="POZ domain"/>
    <property type="match status" value="1"/>
</dbReference>
<dbReference type="Proteomes" id="UP000178912">
    <property type="component" value="Unassembled WGS sequence"/>
</dbReference>